<name>A0ACC2IES0_9PEZI</name>
<dbReference type="EMBL" id="JAPESX010001501">
    <property type="protein sequence ID" value="KAJ8113666.1"/>
    <property type="molecule type" value="Genomic_DNA"/>
</dbReference>
<dbReference type="Proteomes" id="UP001153334">
    <property type="component" value="Unassembled WGS sequence"/>
</dbReference>
<evidence type="ECO:0000313" key="2">
    <source>
        <dbReference type="Proteomes" id="UP001153334"/>
    </source>
</evidence>
<evidence type="ECO:0000313" key="1">
    <source>
        <dbReference type="EMBL" id="KAJ8113666.1"/>
    </source>
</evidence>
<proteinExistence type="predicted"/>
<sequence>MASEQVDVLVIGMGPTGLGAAKRLDQLDTLSWLLVDSDEKAGGLASTDVTPEGFLYDVGGHVIFSHYKYFDDCIDEALPKEDDWYTHQRISYVRYKGLWVPYPFQNNISMLPKEDQAKCLDGVIDAALDARVATTKPKDFDEWIVRMMGEGIADIFMRPYNYKVWAVPTTKMQCQWLGERVAAPDVKLVVKNTVLGKVAGGWGPNATFRFPARDGTGGIWIAVANTLPQEKKRFGKKGTVTKVDAEKKIVTMADGTTIGYNKLISTMNLDQLVERMGNQELVSLSKGLFYSSTHVIGVGIRGARPERIGDKCWLYFPEDNCPFYRATIFSNYSPYNQPQADVKLPTISLGDGSKPSSSEPKEGPYWSIMLEVSQSSVKPVDEANILRDCIQGLVNTEMIKPEDEIVSTYHRKFDHGYPTPSLEREGVLKQLLPKLQDLDIWSRGRFGSWRIPQMLDPRQPKNVGDIIVLAVLAAHILALYALPSPQSKYVFAAIYLFWRAAYNVGIGILLRWQSNDNTLVAWAQKWQLFELPSTGKNPRPWLYNLLKRESETEIHSEFDFDSAPIEYNTWLVFRRFVDLILLCDFVSYGLFAIACTHTPVGEPAFMTMVRWALGLAIVGFNFWVKVDALRVVKDYAWYWGDFFFLVDQELTFDGVFEMAPHPMYSIGYAGYYGISMMAGSYAVLFISILAHTYASSTAEQPEPMEIHNLLGLKNIDLFRNTDYSTCLLILYLVVLALVTPQGPFWQFLFVMHAFAWRIWYSVGLGSILHRQSEDKMWTRHFLKFGDTTNEAWRQWKGMYHISHVLCYASFIAACWKMYSVPVDWNYGFVLLRHVIGASLIALQVWTAMSIYESLGEFGWFFGDFFFDRGVKLNYTSIYRFLNNPERIIGTAGLWGAALITWSKAVFVLAWVSHLLTIGFLEFVEQPHMRKVYGESIRDEAGLTRFIKRSLPPYVVEWQSSVNKVMDQTSQVVEELLDAARPKLAAGVSTIVRDTTALFNKYPARLGISKSAPDLATYDPRNYSVTVQGESSSVSALTERSSGKEGTAGRFPNYLNTLIFEYGAPIKVKWTAPSNHGKKDWIGLYMVADNRSRETTDVSSLGRWIPTVPGQYESTTADKGILVSNVPAKSSDFDGIDLVKGEMVFSGDKLWWTQGVFEFRYHHDGNHNVMAISQPFEIHVARFDDEDVPAGVDQYANYQTAVEAALLPVVQNCLDRDPDIAPSKASEPWGSHVERDGKYAKRIVYAIRQMFGIEFAPAVVPADGRIRNLAWRICNAKKVLVSSINAFSFLSPRRHIHLALPDTRERH</sequence>
<comment type="caution">
    <text evidence="1">The sequence shown here is derived from an EMBL/GenBank/DDBJ whole genome shotgun (WGS) entry which is preliminary data.</text>
</comment>
<keyword evidence="2" id="KW-1185">Reference proteome</keyword>
<protein>
    <submittedName>
        <fullName evidence="1">Uncharacterized protein</fullName>
    </submittedName>
</protein>
<reference evidence="1" key="1">
    <citation type="submission" date="2022-11" db="EMBL/GenBank/DDBJ databases">
        <title>Genome Sequence of Nemania bipapillata.</title>
        <authorList>
            <person name="Buettner E."/>
        </authorList>
    </citation>
    <scope>NUCLEOTIDE SEQUENCE</scope>
    <source>
        <strain evidence="1">CP14</strain>
    </source>
</reference>
<organism evidence="1 2">
    <name type="scientific">Nemania bipapillata</name>
    <dbReference type="NCBI Taxonomy" id="110536"/>
    <lineage>
        <taxon>Eukaryota</taxon>
        <taxon>Fungi</taxon>
        <taxon>Dikarya</taxon>
        <taxon>Ascomycota</taxon>
        <taxon>Pezizomycotina</taxon>
        <taxon>Sordariomycetes</taxon>
        <taxon>Xylariomycetidae</taxon>
        <taxon>Xylariales</taxon>
        <taxon>Xylariaceae</taxon>
        <taxon>Nemania</taxon>
    </lineage>
</organism>
<accession>A0ACC2IES0</accession>
<gene>
    <name evidence="1" type="ORF">ONZ43_g5104</name>
</gene>